<evidence type="ECO:0000313" key="2">
    <source>
        <dbReference type="EMBL" id="KKM90060.1"/>
    </source>
</evidence>
<feature type="region of interest" description="Disordered" evidence="1">
    <location>
        <begin position="543"/>
        <end position="590"/>
    </location>
</feature>
<accession>A0A0F9NMK9</accession>
<proteinExistence type="predicted"/>
<protein>
    <submittedName>
        <fullName evidence="2">Uncharacterized protein</fullName>
    </submittedName>
</protein>
<gene>
    <name evidence="2" type="ORF">LCGC14_1242430</name>
</gene>
<organism evidence="2">
    <name type="scientific">marine sediment metagenome</name>
    <dbReference type="NCBI Taxonomy" id="412755"/>
    <lineage>
        <taxon>unclassified sequences</taxon>
        <taxon>metagenomes</taxon>
        <taxon>ecological metagenomes</taxon>
    </lineage>
</organism>
<reference evidence="2" key="1">
    <citation type="journal article" date="2015" name="Nature">
        <title>Complex archaea that bridge the gap between prokaryotes and eukaryotes.</title>
        <authorList>
            <person name="Spang A."/>
            <person name="Saw J.H."/>
            <person name="Jorgensen S.L."/>
            <person name="Zaremba-Niedzwiedzka K."/>
            <person name="Martijn J."/>
            <person name="Lind A.E."/>
            <person name="van Eijk R."/>
            <person name="Schleper C."/>
            <person name="Guy L."/>
            <person name="Ettema T.J."/>
        </authorList>
    </citation>
    <scope>NUCLEOTIDE SEQUENCE</scope>
</reference>
<feature type="region of interest" description="Disordered" evidence="1">
    <location>
        <begin position="229"/>
        <end position="248"/>
    </location>
</feature>
<sequence length="590" mass="65176">MVDVAISGISEKLEYKTAGLEVAEDRYANRLRSANIKILVASRKQASISVEKAQNIENFFYRLYHDLRRKRTSRIRAPDDRAIRYQVSDFVGIRHLDWAPHVRNKLFGKLGGRIEELPRKLKVLFKDGFEGNPFELRAPDPLRVFWNDDMSMVAEIGRVGIDQLTVSYGLADNADFTAITSDLKSKHPQEATPTTIRFYHVETNGHIYEAITNDGDTGGATDRRRLLLRSSPNPAGRPRYAFSPGHEGTGDEPWQYFRPLLAPLYSLAELLNITGTLITSSALKTGRAPYQRVKDGSRADDFSSIMARPDNERNVVMLDTSQDTWPDAGDGYHWEPVPSPDMNMLLATHQQLLAEFRDAGFPSILSPGVPIDASSGYDRAQQMEGAQDFLEPPLTNIASAWHELFLLAAEQIKAVGLSVTIPVMQIAQGEDTRIRPMVTIKPEDLEDIDLEVRLESVPRVVQFAEDESDRRDVELGFMARSTLMGKKFDDPVRETRQVDLDKVGLASAEAANEFAIQFIKQMAPQIAQQIAMELGLPAMVQQEEGGEARPARPAAGSVPGQGLPIVPPVQSEPGAPAPAAVGGGARGVAQ</sequence>
<dbReference type="EMBL" id="LAZR01006726">
    <property type="protein sequence ID" value="KKM90060.1"/>
    <property type="molecule type" value="Genomic_DNA"/>
</dbReference>
<feature type="compositionally biased region" description="Gly residues" evidence="1">
    <location>
        <begin position="581"/>
        <end position="590"/>
    </location>
</feature>
<comment type="caution">
    <text evidence="2">The sequence shown here is derived from an EMBL/GenBank/DDBJ whole genome shotgun (WGS) entry which is preliminary data.</text>
</comment>
<dbReference type="AlphaFoldDB" id="A0A0F9NMK9"/>
<evidence type="ECO:0000256" key="1">
    <source>
        <dbReference type="SAM" id="MobiDB-lite"/>
    </source>
</evidence>
<name>A0A0F9NMK9_9ZZZZ</name>